<evidence type="ECO:0000256" key="1">
    <source>
        <dbReference type="ARBA" id="ARBA00004496"/>
    </source>
</evidence>
<keyword evidence="4" id="KW-0833">Ubl conjugation pathway</keyword>
<dbReference type="Gene3D" id="3.30.40.10">
    <property type="entry name" value="Zinc/RING finger domain, C3HC4 (zinc finger)"/>
    <property type="match status" value="1"/>
</dbReference>
<keyword evidence="5" id="KW-0862">Zinc</keyword>
<feature type="region of interest" description="Disordered" evidence="6">
    <location>
        <begin position="965"/>
        <end position="988"/>
    </location>
</feature>
<dbReference type="InterPro" id="IPR008974">
    <property type="entry name" value="TRAF-like"/>
</dbReference>
<keyword evidence="5" id="KW-0863">Zinc-finger</keyword>
<feature type="domain" description="MATH" evidence="8">
    <location>
        <begin position="238"/>
        <end position="458"/>
    </location>
</feature>
<feature type="compositionally biased region" description="Polar residues" evidence="6">
    <location>
        <begin position="112"/>
        <end position="126"/>
    </location>
</feature>
<feature type="compositionally biased region" description="Basic and acidic residues" evidence="6">
    <location>
        <begin position="317"/>
        <end position="327"/>
    </location>
</feature>
<evidence type="ECO:0008006" key="11">
    <source>
        <dbReference type="Google" id="ProtNLM"/>
    </source>
</evidence>
<dbReference type="SMART" id="SM00698">
    <property type="entry name" value="MORN"/>
    <property type="match status" value="4"/>
</dbReference>
<keyword evidence="5" id="KW-0479">Metal-binding</keyword>
<feature type="compositionally biased region" description="Acidic residues" evidence="6">
    <location>
        <begin position="92"/>
        <end position="106"/>
    </location>
</feature>
<dbReference type="InterPro" id="IPR002083">
    <property type="entry name" value="MATH/TRAF_dom"/>
</dbReference>
<feature type="compositionally biased region" description="Basic and acidic residues" evidence="6">
    <location>
        <begin position="138"/>
        <end position="149"/>
    </location>
</feature>
<feature type="compositionally biased region" description="Pro residues" evidence="6">
    <location>
        <begin position="33"/>
        <end position="42"/>
    </location>
</feature>
<dbReference type="Gene3D" id="3.90.70.10">
    <property type="entry name" value="Cysteine proteinases"/>
    <property type="match status" value="1"/>
</dbReference>
<feature type="compositionally biased region" description="Low complexity" evidence="6">
    <location>
        <begin position="46"/>
        <end position="59"/>
    </location>
</feature>
<reference evidence="9" key="1">
    <citation type="submission" date="2021-05" db="EMBL/GenBank/DDBJ databases">
        <authorList>
            <person name="Stam R."/>
        </authorList>
    </citation>
    <scope>NUCLEOTIDE SEQUENCE</scope>
    <source>
        <strain evidence="9">CS162</strain>
    </source>
</reference>
<dbReference type="EMBL" id="CAJRGZ010000032">
    <property type="protein sequence ID" value="CAG5187933.1"/>
    <property type="molecule type" value="Genomic_DNA"/>
</dbReference>
<dbReference type="InterPro" id="IPR038765">
    <property type="entry name" value="Papain-like_cys_pep_sf"/>
</dbReference>
<feature type="region of interest" description="Disordered" evidence="6">
    <location>
        <begin position="1"/>
        <end position="218"/>
    </location>
</feature>
<sequence length="1407" mass="156817">MSVSVEQPLHFSQQLSSPPHSPNHVLHAHTPASPQPPPPPPAAELDTSSPTPTDTMPPTGQNHDRGDAEMQDGDEPARRDASTNTIAVEISAIDEDVMDVTPDTETELLLPNGSSEAQEAAITTPTSPAPDDGVNGDDYPHRPPPRIDPDALPPPIDPSTQPPPPPPPVDPPRSDSESSDDEDDLPPWHPLPEDLSSPDEEEVKEIEERGEHSALDHEYWEGEAFKSLEHPEYIPGETGRIHWAIDAYNGTQEKQNHEVVMKSDIVTIGGHQWQIKFYPKGNDSDYLSVYLECLSVQDAKDSKDEEISKHVSSGEGVESRGEKKTDDIMITAEHAPADGATEASAQTEILAQDRRDSTKSTSEGVQTPVVAQHTPLPLLGSKKMSKRNSVAAQISVVLYNPTEPRVNYSRNALHRFCNGSPDWGWTRFHGPHYDISRRMPGQRMALLRDDKLAFTAYIRVVEDQTDCLWEHPIRENPWDSFAMTGLQGLMLGENASAPGGNMISAISSWMLFKPFRDLLYSIDIPDPNDEPFIRPKPLTSALQQVLYMLRTQVEPGAGPVALDDILDALEWYRIHEGLDKLDVMETWEVLRLKLEEELQGTPHAARLHAICGPKRDYSSGRPSYRVPVEGVDSMQDAVNMSPDFTIPGQPLPELLTIELDRHKFDSAKTRSHIKVLNKVTLDDRIIVADTPYTLYGFVVHKQTLQSYVYQPILRPEGPDSRWYSYSDSKDENHVKCLPKREAVDTHEGKPGSTQIVGNDPVAYIAMYVRDDVTRSAFLSDAESEQWNVPEWIKLEVESKKNPSSLPPMPPPPIDELNSVVDQEKGKEVVAESPNSLDFRVIDSRAYLEHEGPGLFDAFDAQWEAKSSRYIHTLSLLSNDGCKEIREKLMGVLNDIKDPRQIKFWFMDPTRGAFDRPNFLSTGIIEYSAGSYNRYTDTKEWTLEDSPFACRRIWVHVTEFEKLPELSKAEEKAPEVSHESVSSSSLQGAQAEMDVIQVVESVVEPSSSTPPPQIPPQLEDTPMSDPDEPAAAQSEQLEPHASEVDIPPPPPPPTNNIESNDTAMLEVELTPAVDPPAVDVLIPGAGPGDTEMGGTQEDMPPPPPPPIGLPVEDLQRPPPICSPTPEPPPDEIYFFLKFWNAEKQTLEARGSHIALKSARVDETIVTLLGLPMEDKKKMEMCEEDELTNTRSLKHRRTFAQVDLHNAGIIIVSLPLSAEKRNALAARAAFTDPQKYLQFRAFAHNFPHKLQGHFTYNYFSSEYYKGEIVNGYPHGHGTQIYHSGATYNGSFRLGQRYGHGLYTFQNGDTYDGDWVDNQQHGTGTYVEAASGNTYVGGWQNDKKFGEGVTHWKNAQESERLCRICWDGEAEAAFYDCGHVVACMTCAREVQNCPVCRKRVLSSMKLYYVA</sequence>
<dbReference type="PROSITE" id="PS50144">
    <property type="entry name" value="MATH"/>
    <property type="match status" value="1"/>
</dbReference>
<evidence type="ECO:0000313" key="9">
    <source>
        <dbReference type="EMBL" id="CAG5187933.1"/>
    </source>
</evidence>
<comment type="subcellular location">
    <subcellularLocation>
        <location evidence="1">Cytoplasm</location>
    </subcellularLocation>
</comment>
<evidence type="ECO:0000313" key="10">
    <source>
        <dbReference type="Proteomes" id="UP000676310"/>
    </source>
</evidence>
<dbReference type="GO" id="GO:0140096">
    <property type="term" value="F:catalytic activity, acting on a protein"/>
    <property type="evidence" value="ECO:0007669"/>
    <property type="project" value="UniProtKB-ARBA"/>
</dbReference>
<feature type="region of interest" description="Disordered" evidence="6">
    <location>
        <begin position="301"/>
        <end position="327"/>
    </location>
</feature>
<evidence type="ECO:0000256" key="6">
    <source>
        <dbReference type="SAM" id="MobiDB-lite"/>
    </source>
</evidence>
<dbReference type="SUPFAM" id="SSF54001">
    <property type="entry name" value="Cysteine proteinases"/>
    <property type="match status" value="1"/>
</dbReference>
<dbReference type="Pfam" id="PF22486">
    <property type="entry name" value="MATH_2"/>
    <property type="match status" value="1"/>
</dbReference>
<organism evidence="9 10">
    <name type="scientific">Alternaria atra</name>
    <dbReference type="NCBI Taxonomy" id="119953"/>
    <lineage>
        <taxon>Eukaryota</taxon>
        <taxon>Fungi</taxon>
        <taxon>Dikarya</taxon>
        <taxon>Ascomycota</taxon>
        <taxon>Pezizomycotina</taxon>
        <taxon>Dothideomycetes</taxon>
        <taxon>Pleosporomycetidae</taxon>
        <taxon>Pleosporales</taxon>
        <taxon>Pleosporineae</taxon>
        <taxon>Pleosporaceae</taxon>
        <taxon>Alternaria</taxon>
        <taxon>Alternaria sect. Ulocladioides</taxon>
    </lineage>
</organism>
<dbReference type="Pfam" id="PF12436">
    <property type="entry name" value="USP7_ICP0_bdg"/>
    <property type="match status" value="1"/>
</dbReference>
<dbReference type="InterPro" id="IPR003409">
    <property type="entry name" value="MORN"/>
</dbReference>
<dbReference type="GO" id="GO:0005737">
    <property type="term" value="C:cytoplasm"/>
    <property type="evidence" value="ECO:0007669"/>
    <property type="project" value="UniProtKB-SubCell"/>
</dbReference>
<proteinExistence type="predicted"/>
<dbReference type="SUPFAM" id="SSF57850">
    <property type="entry name" value="RING/U-box"/>
    <property type="match status" value="1"/>
</dbReference>
<dbReference type="CDD" id="cd16510">
    <property type="entry name" value="RING-HC_IAPs"/>
    <property type="match status" value="1"/>
</dbReference>
<dbReference type="Proteomes" id="UP000676310">
    <property type="component" value="Unassembled WGS sequence"/>
</dbReference>
<gene>
    <name evidence="9" type="ORF">ALTATR162_LOCUS11825</name>
</gene>
<dbReference type="Pfam" id="PF02493">
    <property type="entry name" value="MORN"/>
    <property type="match status" value="4"/>
</dbReference>
<dbReference type="SUPFAM" id="SSF49599">
    <property type="entry name" value="TRAF domain-like"/>
    <property type="match status" value="1"/>
</dbReference>
<dbReference type="InterPro" id="IPR001841">
    <property type="entry name" value="Znf_RING"/>
</dbReference>
<feature type="compositionally biased region" description="Acidic residues" evidence="6">
    <location>
        <begin position="196"/>
        <end position="205"/>
    </location>
</feature>
<keyword evidence="10" id="KW-1185">Reference proteome</keyword>
<evidence type="ECO:0000256" key="5">
    <source>
        <dbReference type="PROSITE-ProRule" id="PRU00175"/>
    </source>
</evidence>
<dbReference type="OrthoDB" id="294378at2759"/>
<dbReference type="RefSeq" id="XP_043175402.1">
    <property type="nucleotide sequence ID" value="XM_043319467.1"/>
</dbReference>
<dbReference type="PANTHER" id="PTHR43215">
    <property type="entry name" value="RADIAL SPOKE HEAD 1 HOMOLOG"/>
    <property type="match status" value="1"/>
</dbReference>
<dbReference type="GeneID" id="67012140"/>
<dbReference type="PANTHER" id="PTHR43215:SF14">
    <property type="entry name" value="RADIAL SPOKE HEAD 1 HOMOLOG"/>
    <property type="match status" value="1"/>
</dbReference>
<feature type="compositionally biased region" description="Pro residues" evidence="6">
    <location>
        <begin position="151"/>
        <end position="171"/>
    </location>
</feature>
<dbReference type="Gene3D" id="3.10.20.90">
    <property type="entry name" value="Phosphatidylinositol 3-kinase Catalytic Subunit, Chain A, domain 1"/>
    <property type="match status" value="1"/>
</dbReference>
<feature type="domain" description="RING-type" evidence="7">
    <location>
        <begin position="1359"/>
        <end position="1394"/>
    </location>
</feature>
<keyword evidence="3" id="KW-0677">Repeat</keyword>
<feature type="compositionally biased region" description="Basic and acidic residues" evidence="6">
    <location>
        <begin position="965"/>
        <end position="977"/>
    </location>
</feature>
<dbReference type="InterPro" id="IPR024729">
    <property type="entry name" value="USP7_ICP0-binding_dom"/>
</dbReference>
<name>A0A8J2IHY6_9PLEO</name>
<evidence type="ECO:0000259" key="8">
    <source>
        <dbReference type="PROSITE" id="PS50144"/>
    </source>
</evidence>
<evidence type="ECO:0000259" key="7">
    <source>
        <dbReference type="PROSITE" id="PS50089"/>
    </source>
</evidence>
<accession>A0A8J2IHY6</accession>
<protein>
    <recommendedName>
        <fullName evidence="11">MATH and UCH domain-containing protein</fullName>
    </recommendedName>
</protein>
<feature type="compositionally biased region" description="Polar residues" evidence="6">
    <location>
        <begin position="1"/>
        <end position="18"/>
    </location>
</feature>
<dbReference type="InterPro" id="IPR013083">
    <property type="entry name" value="Znf_RING/FYVE/PHD"/>
</dbReference>
<evidence type="ECO:0000256" key="3">
    <source>
        <dbReference type="ARBA" id="ARBA00022737"/>
    </source>
</evidence>
<dbReference type="CDD" id="cd02257">
    <property type="entry name" value="Peptidase_C19"/>
    <property type="match status" value="1"/>
</dbReference>
<dbReference type="Pfam" id="PF13920">
    <property type="entry name" value="zf-C3HC4_3"/>
    <property type="match status" value="1"/>
</dbReference>
<feature type="compositionally biased region" description="Basic and acidic residues" evidence="6">
    <location>
        <begin position="206"/>
        <end position="218"/>
    </location>
</feature>
<dbReference type="Gene3D" id="2.20.110.10">
    <property type="entry name" value="Histone H3 K4-specific methyltransferase SET7/9 N-terminal domain"/>
    <property type="match status" value="1"/>
</dbReference>
<dbReference type="GO" id="GO:0008270">
    <property type="term" value="F:zinc ion binding"/>
    <property type="evidence" value="ECO:0007669"/>
    <property type="project" value="UniProtKB-KW"/>
</dbReference>
<feature type="region of interest" description="Disordered" evidence="6">
    <location>
        <begin position="1001"/>
        <end position="1058"/>
    </location>
</feature>
<keyword evidence="2" id="KW-0963">Cytoplasm</keyword>
<dbReference type="SUPFAM" id="SSF82185">
    <property type="entry name" value="Histone H3 K4-specific methyltransferase SET7/9 N-terminal domain"/>
    <property type="match status" value="1"/>
</dbReference>
<comment type="caution">
    <text evidence="9">The sequence shown here is derived from an EMBL/GenBank/DDBJ whole genome shotgun (WGS) entry which is preliminary data.</text>
</comment>
<evidence type="ECO:0000256" key="2">
    <source>
        <dbReference type="ARBA" id="ARBA00022490"/>
    </source>
</evidence>
<evidence type="ECO:0000256" key="4">
    <source>
        <dbReference type="ARBA" id="ARBA00022786"/>
    </source>
</evidence>
<dbReference type="PROSITE" id="PS50089">
    <property type="entry name" value="ZF_RING_2"/>
    <property type="match status" value="1"/>
</dbReference>
<dbReference type="Gene3D" id="2.60.210.10">
    <property type="entry name" value="Apoptosis, Tumor Necrosis Factor Receptor Associated Protein 2, Chain A"/>
    <property type="match status" value="1"/>
</dbReference>